<keyword evidence="1 3" id="KW-0378">Hydrolase</keyword>
<dbReference type="EC" id="3.1.1.17" evidence="3"/>
<dbReference type="Gene3D" id="2.120.10.30">
    <property type="entry name" value="TolB, C-terminal domain"/>
    <property type="match status" value="1"/>
</dbReference>
<proteinExistence type="predicted"/>
<evidence type="ECO:0000313" key="4">
    <source>
        <dbReference type="Proteomes" id="UP000317318"/>
    </source>
</evidence>
<accession>A0A517QWM9</accession>
<dbReference type="PANTHER" id="PTHR47572:SF4">
    <property type="entry name" value="LACTONASE DRP35"/>
    <property type="match status" value="1"/>
</dbReference>
<dbReference type="OrthoDB" id="272794at2"/>
<name>A0A517QWM9_9PLAN</name>
<evidence type="ECO:0000256" key="1">
    <source>
        <dbReference type="ARBA" id="ARBA00022801"/>
    </source>
</evidence>
<dbReference type="InterPro" id="IPR011042">
    <property type="entry name" value="6-blade_b-propeller_TolB-like"/>
</dbReference>
<protein>
    <submittedName>
        <fullName evidence="3">Gluconolactonase</fullName>
        <ecNumber evidence="3">3.1.1.17</ecNumber>
    </submittedName>
</protein>
<sequence length="326" mass="35669">MLATFSPSPVHKSRPPEAPSGATFIRETLYGLLRGVGRLTIWLVLASTAVSAEIDEIELSDLVDSDSRVVKLAGGFRFTEGPASDGEGGVYFVDTPPKALHHWSHNGKLQRYWRGDEFAIGGLSARDGQLVGCSGRAHGVFDLSEKGRAKLLVDQFEGRPLCGNNDIWLAPDGSVYFTDQYPRKGDSTQDGGYVYRLSPDRTNLQRVTEDLWRPNGIVGSADGKSLFVAVPRQKSVFRYDIDSDGMLSNRKTAADHPSDGLTLDERGNLYVTWKTVRIYSPTGRFIGDIEVPEAPSNVTFGGPDGKTLFITARTGLYSIHMRVRGG</sequence>
<evidence type="ECO:0000259" key="2">
    <source>
        <dbReference type="Pfam" id="PF08450"/>
    </source>
</evidence>
<dbReference type="SUPFAM" id="SSF63829">
    <property type="entry name" value="Calcium-dependent phosphotriesterase"/>
    <property type="match status" value="1"/>
</dbReference>
<evidence type="ECO:0000313" key="3">
    <source>
        <dbReference type="EMBL" id="QDT36069.1"/>
    </source>
</evidence>
<dbReference type="EMBL" id="CP036268">
    <property type="protein sequence ID" value="QDT36069.1"/>
    <property type="molecule type" value="Genomic_DNA"/>
</dbReference>
<dbReference type="KEGG" id="svp:Pan189_04240"/>
<gene>
    <name evidence="3" type="primary">gnl_1</name>
    <name evidence="3" type="ORF">Pan189_04240</name>
</gene>
<dbReference type="AlphaFoldDB" id="A0A517QWM9"/>
<organism evidence="3 4">
    <name type="scientific">Stratiformator vulcanicus</name>
    <dbReference type="NCBI Taxonomy" id="2527980"/>
    <lineage>
        <taxon>Bacteria</taxon>
        <taxon>Pseudomonadati</taxon>
        <taxon>Planctomycetota</taxon>
        <taxon>Planctomycetia</taxon>
        <taxon>Planctomycetales</taxon>
        <taxon>Planctomycetaceae</taxon>
        <taxon>Stratiformator</taxon>
    </lineage>
</organism>
<dbReference type="GO" id="GO:0004341">
    <property type="term" value="F:gluconolactonase activity"/>
    <property type="evidence" value="ECO:0007669"/>
    <property type="project" value="UniProtKB-EC"/>
</dbReference>
<reference evidence="3 4" key="1">
    <citation type="submission" date="2019-02" db="EMBL/GenBank/DDBJ databases">
        <title>Deep-cultivation of Planctomycetes and their phenomic and genomic characterization uncovers novel biology.</title>
        <authorList>
            <person name="Wiegand S."/>
            <person name="Jogler M."/>
            <person name="Boedeker C."/>
            <person name="Pinto D."/>
            <person name="Vollmers J."/>
            <person name="Rivas-Marin E."/>
            <person name="Kohn T."/>
            <person name="Peeters S.H."/>
            <person name="Heuer A."/>
            <person name="Rast P."/>
            <person name="Oberbeckmann S."/>
            <person name="Bunk B."/>
            <person name="Jeske O."/>
            <person name="Meyerdierks A."/>
            <person name="Storesund J.E."/>
            <person name="Kallscheuer N."/>
            <person name="Luecker S."/>
            <person name="Lage O.M."/>
            <person name="Pohl T."/>
            <person name="Merkel B.J."/>
            <person name="Hornburger P."/>
            <person name="Mueller R.-W."/>
            <person name="Bruemmer F."/>
            <person name="Labrenz M."/>
            <person name="Spormann A.M."/>
            <person name="Op den Camp H."/>
            <person name="Overmann J."/>
            <person name="Amann R."/>
            <person name="Jetten M.S.M."/>
            <person name="Mascher T."/>
            <person name="Medema M.H."/>
            <person name="Devos D.P."/>
            <person name="Kaster A.-K."/>
            <person name="Ovreas L."/>
            <person name="Rohde M."/>
            <person name="Galperin M.Y."/>
            <person name="Jogler C."/>
        </authorList>
    </citation>
    <scope>NUCLEOTIDE SEQUENCE [LARGE SCALE GENOMIC DNA]</scope>
    <source>
        <strain evidence="3 4">Pan189</strain>
    </source>
</reference>
<keyword evidence="4" id="KW-1185">Reference proteome</keyword>
<dbReference type="Pfam" id="PF08450">
    <property type="entry name" value="SGL"/>
    <property type="match status" value="1"/>
</dbReference>
<dbReference type="PANTHER" id="PTHR47572">
    <property type="entry name" value="LIPOPROTEIN-RELATED"/>
    <property type="match status" value="1"/>
</dbReference>
<feature type="domain" description="SMP-30/Gluconolactonase/LRE-like region" evidence="2">
    <location>
        <begin position="78"/>
        <end position="312"/>
    </location>
</feature>
<dbReference type="InterPro" id="IPR051262">
    <property type="entry name" value="SMP-30/CGR1_Lactonase"/>
</dbReference>
<dbReference type="InterPro" id="IPR013658">
    <property type="entry name" value="SGL"/>
</dbReference>
<dbReference type="Proteomes" id="UP000317318">
    <property type="component" value="Chromosome"/>
</dbReference>